<dbReference type="AlphaFoldDB" id="A0A9P4I5B3"/>
<evidence type="ECO:0000259" key="9">
    <source>
        <dbReference type="PROSITE" id="PS50850"/>
    </source>
</evidence>
<dbReference type="NCBIfam" id="TIGR00887">
    <property type="entry name" value="2A0109"/>
    <property type="match status" value="1"/>
</dbReference>
<keyword evidence="6 8" id="KW-0472">Membrane</keyword>
<sequence>MSWSGLGKIGNSAYQDVSSVYAHIGDPNERRRLALAEIDKAPLSWYHLRLVVVTGVGFFTDAYSLFAVNLVTTMLGMVYWHESNKGQMTDNGQTAIKVATSAGTVAGQFVFGYLADVLGRKRMYGIELLIIISATLAESLSAPSYAMSLVGVMVFWRIVMGIGVGGDYPLSAVITAEMADTKWRGAMVSFVFAMQGFGQFAAAMVAFIVVQVYKGTLEAVPDVASCTGKCQVDTDIMWRIVLGFGGIPGWFALYYRLTIPETPRYTFDVRHDLEKAAADSRRFRSGRIGEGVTDPVRQAKLQVDMKKYHKNPPSLREFFSYFREWKHLAQLIGTAGSWFFLDIAFYGLNLNTNTVLSFIGFSEKHNCYSLLRSAVVGQLVLVCAGSIPGYWFTVFTVDFLGRKPIQIGGFIILTLIFAVIGFNFNNLSQAALLALYILAQFFFNFGPNATTFIVPAECFPTRIRATAHGVSAGFGKIGAVVAQLAFAPLVNRGATPTNPHPWLDKVMQIFALFMLCGTIISFLIPETKGKTLEELAGESEFNPAYEAGSIRSASRSITDDLPPPTPSISLGRV</sequence>
<dbReference type="CDD" id="cd17364">
    <property type="entry name" value="MFS_PhT"/>
    <property type="match status" value="1"/>
</dbReference>
<dbReference type="InterPro" id="IPR020846">
    <property type="entry name" value="MFS_dom"/>
</dbReference>
<feature type="transmembrane region" description="Helical" evidence="8">
    <location>
        <begin position="430"/>
        <end position="454"/>
    </location>
</feature>
<feature type="transmembrane region" description="Helical" evidence="8">
    <location>
        <begin position="188"/>
        <end position="213"/>
    </location>
</feature>
<dbReference type="GO" id="GO:0016020">
    <property type="term" value="C:membrane"/>
    <property type="evidence" value="ECO:0007669"/>
    <property type="project" value="UniProtKB-SubCell"/>
</dbReference>
<name>A0A9P4I5B3_9PEZI</name>
<feature type="region of interest" description="Disordered" evidence="7">
    <location>
        <begin position="552"/>
        <end position="573"/>
    </location>
</feature>
<keyword evidence="11" id="KW-1185">Reference proteome</keyword>
<evidence type="ECO:0000256" key="3">
    <source>
        <dbReference type="ARBA" id="ARBA00022592"/>
    </source>
</evidence>
<feature type="transmembrane region" description="Helical" evidence="8">
    <location>
        <begin position="95"/>
        <end position="114"/>
    </location>
</feature>
<evidence type="ECO:0000256" key="7">
    <source>
        <dbReference type="SAM" id="MobiDB-lite"/>
    </source>
</evidence>
<dbReference type="EMBL" id="ML978132">
    <property type="protein sequence ID" value="KAF2095255.1"/>
    <property type="molecule type" value="Genomic_DNA"/>
</dbReference>
<feature type="transmembrane region" description="Helical" evidence="8">
    <location>
        <begin position="506"/>
        <end position="524"/>
    </location>
</feature>
<proteinExistence type="predicted"/>
<feature type="transmembrane region" description="Helical" evidence="8">
    <location>
        <begin position="126"/>
        <end position="148"/>
    </location>
</feature>
<reference evidence="10" key="1">
    <citation type="journal article" date="2020" name="Stud. Mycol.">
        <title>101 Dothideomycetes genomes: a test case for predicting lifestyles and emergence of pathogens.</title>
        <authorList>
            <person name="Haridas S."/>
            <person name="Albert R."/>
            <person name="Binder M."/>
            <person name="Bloem J."/>
            <person name="Labutti K."/>
            <person name="Salamov A."/>
            <person name="Andreopoulos B."/>
            <person name="Baker S."/>
            <person name="Barry K."/>
            <person name="Bills G."/>
            <person name="Bluhm B."/>
            <person name="Cannon C."/>
            <person name="Castanera R."/>
            <person name="Culley D."/>
            <person name="Daum C."/>
            <person name="Ezra D."/>
            <person name="Gonzalez J."/>
            <person name="Henrissat B."/>
            <person name="Kuo A."/>
            <person name="Liang C."/>
            <person name="Lipzen A."/>
            <person name="Lutzoni F."/>
            <person name="Magnuson J."/>
            <person name="Mondo S."/>
            <person name="Nolan M."/>
            <person name="Ohm R."/>
            <person name="Pangilinan J."/>
            <person name="Park H.-J."/>
            <person name="Ramirez L."/>
            <person name="Alfaro M."/>
            <person name="Sun H."/>
            <person name="Tritt A."/>
            <person name="Yoshinaga Y."/>
            <person name="Zwiers L.-H."/>
            <person name="Turgeon B."/>
            <person name="Goodwin S."/>
            <person name="Spatafora J."/>
            <person name="Crous P."/>
            <person name="Grigoriev I."/>
        </authorList>
    </citation>
    <scope>NUCLEOTIDE SEQUENCE</scope>
    <source>
        <strain evidence="10">CBS 133067</strain>
    </source>
</reference>
<dbReference type="PANTHER" id="PTHR24064">
    <property type="entry name" value="SOLUTE CARRIER FAMILY 22 MEMBER"/>
    <property type="match status" value="1"/>
</dbReference>
<evidence type="ECO:0000256" key="5">
    <source>
        <dbReference type="ARBA" id="ARBA00022989"/>
    </source>
</evidence>
<dbReference type="SUPFAM" id="SSF103473">
    <property type="entry name" value="MFS general substrate transporter"/>
    <property type="match status" value="1"/>
</dbReference>
<gene>
    <name evidence="10" type="ORF">NA57DRAFT_68202</name>
</gene>
<protein>
    <submittedName>
        <fullName evidence="10">Inorganic phosphate transporter PHO84</fullName>
    </submittedName>
</protein>
<dbReference type="Pfam" id="PF00083">
    <property type="entry name" value="Sugar_tr"/>
    <property type="match status" value="1"/>
</dbReference>
<dbReference type="PROSITE" id="PS00216">
    <property type="entry name" value="SUGAR_TRANSPORT_1"/>
    <property type="match status" value="1"/>
</dbReference>
<organism evidence="10 11">
    <name type="scientific">Rhizodiscina lignyota</name>
    <dbReference type="NCBI Taxonomy" id="1504668"/>
    <lineage>
        <taxon>Eukaryota</taxon>
        <taxon>Fungi</taxon>
        <taxon>Dikarya</taxon>
        <taxon>Ascomycota</taxon>
        <taxon>Pezizomycotina</taxon>
        <taxon>Dothideomycetes</taxon>
        <taxon>Pleosporomycetidae</taxon>
        <taxon>Aulographales</taxon>
        <taxon>Rhizodiscinaceae</taxon>
        <taxon>Rhizodiscina</taxon>
    </lineage>
</organism>
<dbReference type="PROSITE" id="PS00217">
    <property type="entry name" value="SUGAR_TRANSPORT_2"/>
    <property type="match status" value="1"/>
</dbReference>
<dbReference type="GO" id="GO:0005315">
    <property type="term" value="F:phosphate transmembrane transporter activity"/>
    <property type="evidence" value="ECO:0007669"/>
    <property type="project" value="InterPro"/>
</dbReference>
<dbReference type="InterPro" id="IPR036259">
    <property type="entry name" value="MFS_trans_sf"/>
</dbReference>
<comment type="caution">
    <text evidence="10">The sequence shown here is derived from an EMBL/GenBank/DDBJ whole genome shotgun (WGS) entry which is preliminary data.</text>
</comment>
<evidence type="ECO:0000313" key="10">
    <source>
        <dbReference type="EMBL" id="KAF2095255.1"/>
    </source>
</evidence>
<evidence type="ECO:0000256" key="6">
    <source>
        <dbReference type="ARBA" id="ARBA00023136"/>
    </source>
</evidence>
<feature type="domain" description="Major facilitator superfamily (MFS) profile" evidence="9">
    <location>
        <begin position="50"/>
        <end position="529"/>
    </location>
</feature>
<feature type="transmembrane region" description="Helical" evidence="8">
    <location>
        <begin position="368"/>
        <end position="393"/>
    </location>
</feature>
<dbReference type="InterPro" id="IPR004738">
    <property type="entry name" value="Phos_permease"/>
</dbReference>
<comment type="subcellular location">
    <subcellularLocation>
        <location evidence="1">Membrane</location>
        <topology evidence="1">Multi-pass membrane protein</topology>
    </subcellularLocation>
</comment>
<feature type="transmembrane region" description="Helical" evidence="8">
    <location>
        <begin position="405"/>
        <end position="424"/>
    </location>
</feature>
<evidence type="ECO:0000313" key="11">
    <source>
        <dbReference type="Proteomes" id="UP000799772"/>
    </source>
</evidence>
<evidence type="ECO:0000256" key="4">
    <source>
        <dbReference type="ARBA" id="ARBA00022692"/>
    </source>
</evidence>
<keyword evidence="3" id="KW-0592">Phosphate transport</keyword>
<dbReference type="Gene3D" id="1.20.1250.20">
    <property type="entry name" value="MFS general substrate transporter like domains"/>
    <property type="match status" value="2"/>
</dbReference>
<dbReference type="GO" id="GO:0006817">
    <property type="term" value="P:phosphate ion transport"/>
    <property type="evidence" value="ECO:0007669"/>
    <property type="project" value="UniProtKB-KW"/>
</dbReference>
<evidence type="ECO:0000256" key="8">
    <source>
        <dbReference type="SAM" id="Phobius"/>
    </source>
</evidence>
<dbReference type="PROSITE" id="PS50850">
    <property type="entry name" value="MFS"/>
    <property type="match status" value="1"/>
</dbReference>
<keyword evidence="2" id="KW-0813">Transport</keyword>
<feature type="transmembrane region" description="Helical" evidence="8">
    <location>
        <begin position="236"/>
        <end position="255"/>
    </location>
</feature>
<feature type="transmembrane region" description="Helical" evidence="8">
    <location>
        <begin position="154"/>
        <end position="176"/>
    </location>
</feature>
<accession>A0A9P4I5B3</accession>
<dbReference type="OrthoDB" id="433512at2759"/>
<evidence type="ECO:0000256" key="2">
    <source>
        <dbReference type="ARBA" id="ARBA00022448"/>
    </source>
</evidence>
<feature type="transmembrane region" description="Helical" evidence="8">
    <location>
        <begin position="50"/>
        <end position="75"/>
    </location>
</feature>
<dbReference type="InterPro" id="IPR005829">
    <property type="entry name" value="Sugar_transporter_CS"/>
</dbReference>
<evidence type="ECO:0000256" key="1">
    <source>
        <dbReference type="ARBA" id="ARBA00004141"/>
    </source>
</evidence>
<keyword evidence="4 8" id="KW-0812">Transmembrane</keyword>
<keyword evidence="5 8" id="KW-1133">Transmembrane helix</keyword>
<dbReference type="Proteomes" id="UP000799772">
    <property type="component" value="Unassembled WGS sequence"/>
</dbReference>
<dbReference type="InterPro" id="IPR005828">
    <property type="entry name" value="MFS_sugar_transport-like"/>
</dbReference>